<dbReference type="HAMAP" id="MF_01139">
    <property type="entry name" value="ISPT"/>
    <property type="match status" value="1"/>
</dbReference>
<gene>
    <name evidence="3" type="ORF">SAMN05443547_0385</name>
</gene>
<dbReference type="EC" id="2.5.1.-" evidence="2"/>
<dbReference type="EMBL" id="FRYK01000001">
    <property type="protein sequence ID" value="SHO72060.1"/>
    <property type="molecule type" value="Genomic_DNA"/>
</dbReference>
<feature type="binding site" evidence="2">
    <location>
        <begin position="76"/>
        <end position="78"/>
    </location>
    <ligand>
        <name>substrate</name>
    </ligand>
</feature>
<feature type="binding site" evidence="2">
    <location>
        <position position="218"/>
    </location>
    <ligand>
        <name>Mg(2+)</name>
        <dbReference type="ChEBI" id="CHEBI:18420"/>
    </ligand>
</feature>
<keyword evidence="4" id="KW-1185">Reference proteome</keyword>
<comment type="function">
    <text evidence="2">Catalyzes the condensation of isopentenyl diphosphate (IPP) with allylic pyrophosphates generating different type of terpenoids.</text>
</comment>
<dbReference type="SUPFAM" id="SSF64005">
    <property type="entry name" value="Undecaprenyl diphosphate synthase"/>
    <property type="match status" value="1"/>
</dbReference>
<dbReference type="NCBIfam" id="TIGR00055">
    <property type="entry name" value="uppS"/>
    <property type="match status" value="1"/>
</dbReference>
<keyword evidence="2" id="KW-0479">Metal-binding</keyword>
<dbReference type="Proteomes" id="UP000184611">
    <property type="component" value="Unassembled WGS sequence"/>
</dbReference>
<feature type="binding site" evidence="2">
    <location>
        <position position="80"/>
    </location>
    <ligand>
        <name>substrate</name>
    </ligand>
</feature>
<keyword evidence="1 2" id="KW-0808">Transferase</keyword>
<feature type="binding site" evidence="2">
    <location>
        <begin position="32"/>
        <end position="35"/>
    </location>
    <ligand>
        <name>substrate</name>
    </ligand>
</feature>
<evidence type="ECO:0000256" key="2">
    <source>
        <dbReference type="HAMAP-Rule" id="MF_01139"/>
    </source>
</evidence>
<dbReference type="STRING" id="416016.SAMN05443547_0385"/>
<comment type="similarity">
    <text evidence="2">Belongs to the UPP synthase family.</text>
</comment>
<accession>A0A1M7ZTG7</accession>
<dbReference type="AlphaFoldDB" id="A0A1M7ZTG7"/>
<dbReference type="PROSITE" id="PS01066">
    <property type="entry name" value="UPP_SYNTHASE"/>
    <property type="match status" value="1"/>
</dbReference>
<comment type="cofactor">
    <cofactor evidence="2">
        <name>Mg(2+)</name>
        <dbReference type="ChEBI" id="CHEBI:18420"/>
    </cofactor>
    <text evidence="2">Binds 2 magnesium ions per subunit.</text>
</comment>
<dbReference type="InterPro" id="IPR018520">
    <property type="entry name" value="UPP_synth-like_CS"/>
</dbReference>
<feature type="active site" description="Proton acceptor" evidence="2">
    <location>
        <position position="79"/>
    </location>
</feature>
<evidence type="ECO:0000256" key="1">
    <source>
        <dbReference type="ARBA" id="ARBA00022679"/>
    </source>
</evidence>
<dbReference type="GO" id="GO:0045547">
    <property type="term" value="F:ditrans,polycis-polyprenyl diphosphate synthase [(2E,6E)-farnesyl diphosphate specific] activity"/>
    <property type="evidence" value="ECO:0007669"/>
    <property type="project" value="TreeGrafter"/>
</dbReference>
<dbReference type="Gene3D" id="3.40.1180.10">
    <property type="entry name" value="Decaprenyl diphosphate synthase-like"/>
    <property type="match status" value="1"/>
</dbReference>
<feature type="binding site" evidence="2">
    <location>
        <position position="31"/>
    </location>
    <ligand>
        <name>Mg(2+)</name>
        <dbReference type="ChEBI" id="CHEBI:18420"/>
    </ligand>
</feature>
<dbReference type="InterPro" id="IPR036424">
    <property type="entry name" value="UPP_synth-like_sf"/>
</dbReference>
<dbReference type="PANTHER" id="PTHR10291">
    <property type="entry name" value="DEHYDRODOLICHYL DIPHOSPHATE SYNTHASE FAMILY MEMBER"/>
    <property type="match status" value="1"/>
</dbReference>
<feature type="binding site" evidence="2">
    <location>
        <position position="82"/>
    </location>
    <ligand>
        <name>substrate</name>
    </ligand>
</feature>
<dbReference type="Pfam" id="PF01255">
    <property type="entry name" value="Prenyltransf"/>
    <property type="match status" value="1"/>
</dbReference>
<dbReference type="PANTHER" id="PTHR10291:SF0">
    <property type="entry name" value="DEHYDRODOLICHYL DIPHOSPHATE SYNTHASE 2"/>
    <property type="match status" value="1"/>
</dbReference>
<dbReference type="InterPro" id="IPR001441">
    <property type="entry name" value="UPP_synth-like"/>
</dbReference>
<comment type="subunit">
    <text evidence="2">Homodimer.</text>
</comment>
<reference evidence="4" key="1">
    <citation type="submission" date="2016-12" db="EMBL/GenBank/DDBJ databases">
        <authorList>
            <person name="Varghese N."/>
            <person name="Submissions S."/>
        </authorList>
    </citation>
    <scope>NUCLEOTIDE SEQUENCE [LARGE SCALE GENOMIC DNA]</scope>
    <source>
        <strain evidence="4">DSM 18830</strain>
    </source>
</reference>
<sequence length="257" mass="29519">MAKTHVIVQNKMKLQEINTNCLPQHLAIIMDGNGRWAKQKGLLRAVGHENGTRSVKVTVESCAKLGIKNLTLYAFSTENWNRPKIEVDTLMKLLVSSLKKEIKTLQDNNIKLNAIGNLTNLPNSVQRELHEVIDKTAENTRMTLTLALSYGAREELLQAVKKITHKVKNNIISEEAIDESIINQHLYTHNLPDVDLVIRTSGEHRISNFLLWQIAYAEFYFTDILWPDFSEDHLYEAIISYQKRERRFGKTSEQIIP</sequence>
<keyword evidence="2" id="KW-0460">Magnesium</keyword>
<feature type="binding site" evidence="2">
    <location>
        <position position="48"/>
    </location>
    <ligand>
        <name>substrate</name>
    </ligand>
</feature>
<feature type="binding site" evidence="2">
    <location>
        <position position="36"/>
    </location>
    <ligand>
        <name>substrate</name>
    </ligand>
</feature>
<feature type="binding site" evidence="2">
    <location>
        <position position="199"/>
    </location>
    <ligand>
        <name>substrate</name>
    </ligand>
</feature>
<protein>
    <recommendedName>
        <fullName evidence="2">Isoprenyl transferase</fullName>
        <ecNumber evidence="2">2.5.1.-</ecNumber>
    </recommendedName>
</protein>
<dbReference type="NCBIfam" id="NF011405">
    <property type="entry name" value="PRK14830.1"/>
    <property type="match status" value="1"/>
</dbReference>
<proteinExistence type="inferred from homology"/>
<dbReference type="CDD" id="cd00475">
    <property type="entry name" value="Cis_IPPS"/>
    <property type="match status" value="1"/>
</dbReference>
<dbReference type="GO" id="GO:0000287">
    <property type="term" value="F:magnesium ion binding"/>
    <property type="evidence" value="ECO:0007669"/>
    <property type="project" value="UniProtKB-UniRule"/>
</dbReference>
<dbReference type="FunFam" id="3.40.1180.10:FF:000001">
    <property type="entry name" value="(2E,6E)-farnesyl-diphosphate-specific ditrans,polycis-undecaprenyl-diphosphate synthase"/>
    <property type="match status" value="1"/>
</dbReference>
<feature type="active site" evidence="2">
    <location>
        <position position="31"/>
    </location>
</feature>
<evidence type="ECO:0000313" key="3">
    <source>
        <dbReference type="EMBL" id="SHO72060.1"/>
    </source>
</evidence>
<dbReference type="GO" id="GO:0016094">
    <property type="term" value="P:polyprenol biosynthetic process"/>
    <property type="evidence" value="ECO:0007669"/>
    <property type="project" value="TreeGrafter"/>
</dbReference>
<name>A0A1M7ZTG7_9FLAO</name>
<feature type="binding site" evidence="2">
    <location>
        <begin position="205"/>
        <end position="207"/>
    </location>
    <ligand>
        <name>substrate</name>
    </ligand>
</feature>
<feature type="binding site" evidence="2">
    <location>
        <position position="44"/>
    </location>
    <ligand>
        <name>substrate</name>
    </ligand>
</feature>
<organism evidence="3 4">
    <name type="scientific">Flavobacterium cucumis</name>
    <dbReference type="NCBI Taxonomy" id="416016"/>
    <lineage>
        <taxon>Bacteria</taxon>
        <taxon>Pseudomonadati</taxon>
        <taxon>Bacteroidota</taxon>
        <taxon>Flavobacteriia</taxon>
        <taxon>Flavobacteriales</taxon>
        <taxon>Flavobacteriaceae</taxon>
        <taxon>Flavobacterium</taxon>
    </lineage>
</organism>
<evidence type="ECO:0000313" key="4">
    <source>
        <dbReference type="Proteomes" id="UP000184611"/>
    </source>
</evidence>